<dbReference type="Proteomes" id="UP001057375">
    <property type="component" value="Unassembled WGS sequence"/>
</dbReference>
<gene>
    <name evidence="1" type="ORF">ADUPG1_000124</name>
</gene>
<proteinExistence type="predicted"/>
<dbReference type="EMBL" id="BQXS01000037">
    <property type="protein sequence ID" value="GKT27658.1"/>
    <property type="molecule type" value="Genomic_DNA"/>
</dbReference>
<evidence type="ECO:0000313" key="2">
    <source>
        <dbReference type="Proteomes" id="UP001057375"/>
    </source>
</evidence>
<accession>A0ABQ5K531</accession>
<organism evidence="1 2">
    <name type="scientific">Aduncisulcus paluster</name>
    <dbReference type="NCBI Taxonomy" id="2918883"/>
    <lineage>
        <taxon>Eukaryota</taxon>
        <taxon>Metamonada</taxon>
        <taxon>Carpediemonas-like organisms</taxon>
        <taxon>Aduncisulcus</taxon>
    </lineage>
</organism>
<name>A0ABQ5K531_9EUKA</name>
<comment type="caution">
    <text evidence="1">The sequence shown here is derived from an EMBL/GenBank/DDBJ whole genome shotgun (WGS) entry which is preliminary data.</text>
</comment>
<keyword evidence="2" id="KW-1185">Reference proteome</keyword>
<reference evidence="1" key="1">
    <citation type="submission" date="2022-03" db="EMBL/GenBank/DDBJ databases">
        <title>Draft genome sequence of Aduncisulcus paluster, a free-living microaerophilic Fornicata.</title>
        <authorList>
            <person name="Yuyama I."/>
            <person name="Kume K."/>
            <person name="Tamura T."/>
            <person name="Inagaki Y."/>
            <person name="Hashimoto T."/>
        </authorList>
    </citation>
    <scope>NUCLEOTIDE SEQUENCE</scope>
    <source>
        <strain evidence="1">NY0171</strain>
    </source>
</reference>
<sequence length="1208" mass="133424">MPFEYGMKQYSLKDGKVSAIDDTILSCSPAYSPSIEISAILQDGRCLIALRNGVYTIPFPSLSQIPAFPHEPSMEADALQQVEMEIQKKKYELIQSWHDPFCVCELVSYGLLRVADSSFFKCGVDVFAGNNHIYALPCGCNRAVKLELSDNGRPISLARNCSLALTLIDGVDSMNDDAQCLKVYIASQSSLFSFYLPSIKTLKAAILSASSSQLPESPFELSQPSISGIPCFHSRVFEEVRVYSCPIPHCVFLEGKVSGCQSSQYSRNFEDTIDQNIDIFSRIHCIEKRKEEIDKTISNAKNEIIVHILKDTLSSSFFEKEKAVSKVGDLKHIHQSKTLFDDHIDCVSLLPIQANIIDASFIFHSPKSKTSDLCHKKDEMKHKEEEEEEESELCCLLLYRKNFELTKAHKLIFPADLSSLSPFIQLSDCVDYDYLARITHMEQWECDDFGDEHAGFLPLDDHSMSRILSCFSMGCSKALKKIFYPCETPEKYLIKFGIVKAESDKEPQFRKEKELKDEDKSELAAIPGGFGLGGPVGFPSVFGFGGTGLGLGGGSFFGKSSKSIHVPEAFRTKDFIELTWEELWKFIGAPLVFGSSKYPNLFASLGTMCGYDIDRICGEPIIGIHSKMISSGCSISNCDASWIGIPTFACKPGTLSAVLLDSSSVNSFSEYQTTFQWSPQATKCIYPEGIIIGEDLDTLGLKIEDKRSVLVVNPESTSSSFGPSEMKIDNVRPGAWKLQLLYNESDGSLQTCQLSHSSTIDSAFALETRLSCSECTRENSRNPPDSITPSTTSQDWKFVGTASVGQNVGFFVQSCYHDLDKLVQIIRDPNPDALSGQGLSQLVFDKSPRDFTHASISGSIHLDRVSYLPGGCILQRTASVGQNVGFFVQSCYHDLDKLVQIIRDPNPDALSGQGLSQLVFDKSPRDFTHASISGSIHLDRLSHSSTIDSAFALETRLSCSECTRENSRNPPDSITPSTTSQDWKFVGTASVGQNVGFFVQSCYHDLDKLVQIIRDPNPDALSGQGLSQLVFDKSPRDFTHASISGSIHLDRLSHSSTIDSAFALETRLSCSECTRENSRNPPDSITPSTTSQDWKFVGTASVGQNVGFFVQSCYHDLDKLVQIIRDPNPDALSGQGLSQLVFDKSPRDFTHASISGSIHLDRVSYLPGGCILQSGLFEDEPQRSRAYPLFIQISPGTEDIVCIRIQDY</sequence>
<evidence type="ECO:0008006" key="3">
    <source>
        <dbReference type="Google" id="ProtNLM"/>
    </source>
</evidence>
<evidence type="ECO:0000313" key="1">
    <source>
        <dbReference type="EMBL" id="GKT27658.1"/>
    </source>
</evidence>
<protein>
    <recommendedName>
        <fullName evidence="3">CST complex subunit CTC1</fullName>
    </recommendedName>
</protein>